<feature type="chain" id="PRO_5039038715" description="DUF6299 domain-containing protein" evidence="2">
    <location>
        <begin position="26"/>
        <end position="178"/>
    </location>
</feature>
<feature type="compositionally biased region" description="Polar residues" evidence="1">
    <location>
        <begin position="88"/>
        <end position="111"/>
    </location>
</feature>
<feature type="signal peptide" evidence="2">
    <location>
        <begin position="1"/>
        <end position="25"/>
    </location>
</feature>
<organism evidence="4 5">
    <name type="scientific">Streptomyces dioscori</name>
    <dbReference type="NCBI Taxonomy" id="2109333"/>
    <lineage>
        <taxon>Bacteria</taxon>
        <taxon>Bacillati</taxon>
        <taxon>Actinomycetota</taxon>
        <taxon>Actinomycetes</taxon>
        <taxon>Kitasatosporales</taxon>
        <taxon>Streptomycetaceae</taxon>
        <taxon>Streptomyces</taxon>
        <taxon>Streptomyces aurantiacus group</taxon>
    </lineage>
</organism>
<feature type="region of interest" description="Disordered" evidence="1">
    <location>
        <begin position="88"/>
        <end position="118"/>
    </location>
</feature>
<evidence type="ECO:0000313" key="5">
    <source>
        <dbReference type="Proteomes" id="UP000240429"/>
    </source>
</evidence>
<feature type="domain" description="DUF6299" evidence="3">
    <location>
        <begin position="54"/>
        <end position="100"/>
    </location>
</feature>
<evidence type="ECO:0000259" key="3">
    <source>
        <dbReference type="Pfam" id="PF19816"/>
    </source>
</evidence>
<evidence type="ECO:0000313" key="4">
    <source>
        <dbReference type="EMBL" id="PSM37572.1"/>
    </source>
</evidence>
<dbReference type="Pfam" id="PF19816">
    <property type="entry name" value="DUF6299"/>
    <property type="match status" value="2"/>
</dbReference>
<keyword evidence="5" id="KW-1185">Reference proteome</keyword>
<evidence type="ECO:0000256" key="2">
    <source>
        <dbReference type="SAM" id="SignalP"/>
    </source>
</evidence>
<proteinExistence type="predicted"/>
<sequence>MRLHQVMGTAAGAVLLLAAAPSAGALSQQAAPAPAAPAPAAPAPAASAEPVGLSETVTVDPTARLAADGTVTLSGTYRCKGSTGPVFVSSSLRQDRPSLTQDDSSLSQGGNSVRKGIGSTTAVCDGAEHRWTNTERTEPGRFEPGAAKVEATLMELRSSGLPLPMFHAAKEQDVTLVG</sequence>
<name>A0A2P8PU96_9ACTN</name>
<dbReference type="AlphaFoldDB" id="A0A2P8PU96"/>
<dbReference type="Proteomes" id="UP000240429">
    <property type="component" value="Unassembled WGS sequence"/>
</dbReference>
<gene>
    <name evidence="4" type="ORF">C6Y14_41770</name>
</gene>
<dbReference type="InterPro" id="IPR046266">
    <property type="entry name" value="DUF6299"/>
</dbReference>
<feature type="domain" description="DUF6299" evidence="3">
    <location>
        <begin position="104"/>
        <end position="177"/>
    </location>
</feature>
<dbReference type="RefSeq" id="WP_107022186.1">
    <property type="nucleotide sequence ID" value="NZ_KZ679064.1"/>
</dbReference>
<reference evidence="4 5" key="1">
    <citation type="submission" date="2018-03" db="EMBL/GenBank/DDBJ databases">
        <title>Streptomyces dioscori sp. nov., a novel endophytic actinobacterium isolated from bulbil of Dioscorea bulbifera L.</title>
        <authorList>
            <person name="Zhikuan W."/>
        </authorList>
    </citation>
    <scope>NUCLEOTIDE SEQUENCE [LARGE SCALE GENOMIC DNA]</scope>
    <source>
        <strain evidence="4 5">A217</strain>
    </source>
</reference>
<dbReference type="OrthoDB" id="3873198at2"/>
<comment type="caution">
    <text evidence="4">The sequence shown here is derived from an EMBL/GenBank/DDBJ whole genome shotgun (WGS) entry which is preliminary data.</text>
</comment>
<evidence type="ECO:0000256" key="1">
    <source>
        <dbReference type="SAM" id="MobiDB-lite"/>
    </source>
</evidence>
<accession>A0A2P8PU96</accession>
<protein>
    <recommendedName>
        <fullName evidence="3">DUF6299 domain-containing protein</fullName>
    </recommendedName>
</protein>
<dbReference type="EMBL" id="PYBJ01000040">
    <property type="protein sequence ID" value="PSM37572.1"/>
    <property type="molecule type" value="Genomic_DNA"/>
</dbReference>
<keyword evidence="2" id="KW-0732">Signal</keyword>